<gene>
    <name evidence="4" type="ORF">LEMA_P047880.1</name>
</gene>
<feature type="region of interest" description="Disordered" evidence="2">
    <location>
        <begin position="756"/>
        <end position="804"/>
    </location>
</feature>
<dbReference type="InterPro" id="IPR053175">
    <property type="entry name" value="DHMBA_Reg_Transcription_Factor"/>
</dbReference>
<feature type="region of interest" description="Disordered" evidence="2">
    <location>
        <begin position="198"/>
        <end position="254"/>
    </location>
</feature>
<dbReference type="eggNOG" id="ENOG502RJ72">
    <property type="taxonomic scope" value="Eukaryota"/>
</dbReference>
<dbReference type="AlphaFoldDB" id="E5R5B2"/>
<evidence type="ECO:0000259" key="3">
    <source>
        <dbReference type="Pfam" id="PF00172"/>
    </source>
</evidence>
<dbReference type="STRING" id="985895.E5R5B2"/>
<evidence type="ECO:0000313" key="5">
    <source>
        <dbReference type="Proteomes" id="UP000002668"/>
    </source>
</evidence>
<dbReference type="OrthoDB" id="2991872at2759"/>
<dbReference type="InterPro" id="IPR036864">
    <property type="entry name" value="Zn2-C6_fun-type_DNA-bd_sf"/>
</dbReference>
<feature type="domain" description="Zn(2)-C6 fungal-type" evidence="3">
    <location>
        <begin position="161"/>
        <end position="183"/>
    </location>
</feature>
<keyword evidence="5" id="KW-1185">Reference proteome</keyword>
<dbReference type="Pfam" id="PF00172">
    <property type="entry name" value="Zn_clus"/>
    <property type="match status" value="1"/>
</dbReference>
<dbReference type="InParanoid" id="E5R5B2"/>
<feature type="compositionally biased region" description="Basic and acidic residues" evidence="2">
    <location>
        <begin position="198"/>
        <end position="215"/>
    </location>
</feature>
<evidence type="ECO:0000256" key="2">
    <source>
        <dbReference type="SAM" id="MobiDB-lite"/>
    </source>
</evidence>
<organism evidence="5">
    <name type="scientific">Leptosphaeria maculans (strain JN3 / isolate v23.1.3 / race Av1-4-5-6-7-8)</name>
    <name type="common">Blackleg fungus</name>
    <name type="synonym">Phoma lingam</name>
    <dbReference type="NCBI Taxonomy" id="985895"/>
    <lineage>
        <taxon>Eukaryota</taxon>
        <taxon>Fungi</taxon>
        <taxon>Dikarya</taxon>
        <taxon>Ascomycota</taxon>
        <taxon>Pezizomycotina</taxon>
        <taxon>Dothideomycetes</taxon>
        <taxon>Pleosporomycetidae</taxon>
        <taxon>Pleosporales</taxon>
        <taxon>Pleosporineae</taxon>
        <taxon>Leptosphaeriaceae</taxon>
        <taxon>Plenodomus</taxon>
        <taxon>Plenodomus lingam/Leptosphaeria maculans species complex</taxon>
    </lineage>
</organism>
<dbReference type="EMBL" id="FP929083">
    <property type="protein sequence ID" value="CBX92082.1"/>
    <property type="molecule type" value="Genomic_DNA"/>
</dbReference>
<dbReference type="InterPro" id="IPR001138">
    <property type="entry name" value="Zn2Cys6_DnaBD"/>
</dbReference>
<dbReference type="PANTHER" id="PTHR38791">
    <property type="entry name" value="ZN(II)2CYS6 TRANSCRIPTION FACTOR (EUROFUNG)-RELATED-RELATED"/>
    <property type="match status" value="1"/>
</dbReference>
<dbReference type="SUPFAM" id="SSF57701">
    <property type="entry name" value="Zn2/Cys6 DNA-binding domain"/>
    <property type="match status" value="1"/>
</dbReference>
<accession>E5R5B2</accession>
<proteinExistence type="predicted"/>
<dbReference type="PANTHER" id="PTHR38791:SF12">
    <property type="entry name" value="TRANSCRIPTION FACTOR DOMAIN-CONTAINING PROTEIN-RELATED"/>
    <property type="match status" value="1"/>
</dbReference>
<dbReference type="GO" id="GO:0000981">
    <property type="term" value="F:DNA-binding transcription factor activity, RNA polymerase II-specific"/>
    <property type="evidence" value="ECO:0007669"/>
    <property type="project" value="InterPro"/>
</dbReference>
<keyword evidence="1" id="KW-0539">Nucleus</keyword>
<dbReference type="Proteomes" id="UP000002668">
    <property type="component" value="Genome"/>
</dbReference>
<protein>
    <recommendedName>
        <fullName evidence="3">Zn(2)-C6 fungal-type domain-containing protein</fullName>
    </recommendedName>
</protein>
<sequence length="867" mass="96616">MKDGTGRSVGFSTAKAHSSGLSQQALNEGWLVLYCRLRRMHPHVVYARPLFYGYKLNWAGDQTSTPEFYPYYVRLCFPSAIGILADGPRESTHSLTICLVCVPHSPELLSALFRLGVAGYPTGHGTTPVRASLRHRRFTPLARVVWISGECPTADGRAKGCDEKKPICSRCVKSSLACKYRDQGDLLFRNQTASAAQRAEESWRKRSKSNQREVSESSMSNTSPPSNESSPTAIHQSNVGGQHSHHSSPHGSVEEYMPKASDVVAPIPDLANMHITPCVEPDLRQLAYDRFIYDFVSPDNPNRPPDEPTDSLWAFIPVIYENAAEGSCFHTVFDAVAYVNYANRCSAPQAMVLAEECMAKGINLISKMVADKKMAATDETLCSVYMLGVYENMTTLQRKGTFIAHQHGANALLQLRSVDEFYSNPISAKLYEVSYCQMLLGNLQTAKRPPLHMKDVASVERHLPSLYSNTNVYVVRLIWREANIHAQWHDIKRSQSLPTSRADLQDLLQSALDLEAAFQAWEADVPRGWRYHMEPNTPGARARFERKWHELVLDCIGAPREIHTYPNLKRCWIWGFYRTAWMFLLRDILEMINWMFRLPISNLDPASNDVQDHTNAFISPYQLDPARLGDTALRTHHAIATAHLIDVLEKSCSAVFSNLTVPIIDKRAGDLSGMRGYVSLWPLGVMDAILGSGLITDSNDSTPTLDLQSTRQVSPPVPIPQQQQQQAPVILATETSSPYPDSYATAPQFTELSKLPPKLPVEHSSSPPPSAPQAPTNSSPRPPSAPHETASKGHIFDSGPAHPYDLPVAQLQRDASHTIDVAARREWLNRMLYFIATDLGIKKALYVPVVEGYMQKVKPKVDGILGR</sequence>
<evidence type="ECO:0000313" key="4">
    <source>
        <dbReference type="EMBL" id="CBX92082.1"/>
    </source>
</evidence>
<dbReference type="VEuPathDB" id="FungiDB:LEMA_P047880.1"/>
<dbReference type="CDD" id="cd00067">
    <property type="entry name" value="GAL4"/>
    <property type="match status" value="1"/>
</dbReference>
<reference evidence="5" key="1">
    <citation type="journal article" date="2011" name="Nat. Commun.">
        <title>Effector diversification within compartments of the Leptosphaeria maculans genome affected by Repeat-Induced Point mutations.</title>
        <authorList>
            <person name="Rouxel T."/>
            <person name="Grandaubert J."/>
            <person name="Hane J.K."/>
            <person name="Hoede C."/>
            <person name="van de Wouw A.P."/>
            <person name="Couloux A."/>
            <person name="Dominguez V."/>
            <person name="Anthouard V."/>
            <person name="Bally P."/>
            <person name="Bourras S."/>
            <person name="Cozijnsen A.J."/>
            <person name="Ciuffetti L.M."/>
            <person name="Degrave A."/>
            <person name="Dilmaghani A."/>
            <person name="Duret L."/>
            <person name="Fudal I."/>
            <person name="Goodwin S.B."/>
            <person name="Gout L."/>
            <person name="Glaser N."/>
            <person name="Linglin J."/>
            <person name="Kema G.H.J."/>
            <person name="Lapalu N."/>
            <person name="Lawrence C.B."/>
            <person name="May K."/>
            <person name="Meyer M."/>
            <person name="Ollivier B."/>
            <person name="Poulain J."/>
            <person name="Schoch C.L."/>
            <person name="Simon A."/>
            <person name="Spatafora J.W."/>
            <person name="Stachowiak A."/>
            <person name="Turgeon B.G."/>
            <person name="Tyler B.M."/>
            <person name="Vincent D."/>
            <person name="Weissenbach J."/>
            <person name="Amselem J."/>
            <person name="Quesneville H."/>
            <person name="Oliver R.P."/>
            <person name="Wincker P."/>
            <person name="Balesdent M.-H."/>
            <person name="Howlett B.J."/>
        </authorList>
    </citation>
    <scope>NUCLEOTIDE SEQUENCE [LARGE SCALE GENOMIC DNA]</scope>
    <source>
        <strain evidence="5">JN3 / isolate v23.1.3 / race Av1-4-5-6-7-8</strain>
    </source>
</reference>
<dbReference type="OMA" id="KGTFIAH"/>
<feature type="compositionally biased region" description="Polar residues" evidence="2">
    <location>
        <begin position="700"/>
        <end position="711"/>
    </location>
</feature>
<feature type="region of interest" description="Disordered" evidence="2">
    <location>
        <begin position="700"/>
        <end position="728"/>
    </location>
</feature>
<name>E5R5B2_LEPMJ</name>
<dbReference type="HOGENOM" id="CLU_388814_0_0_1"/>
<dbReference type="GO" id="GO:0008270">
    <property type="term" value="F:zinc ion binding"/>
    <property type="evidence" value="ECO:0007669"/>
    <property type="project" value="InterPro"/>
</dbReference>
<feature type="compositionally biased region" description="Low complexity" evidence="2">
    <location>
        <begin position="216"/>
        <end position="232"/>
    </location>
</feature>
<evidence type="ECO:0000256" key="1">
    <source>
        <dbReference type="ARBA" id="ARBA00023242"/>
    </source>
</evidence>